<sequence>MSAQPNATPADSRRDEVVQATCAVIAREGLDRASMRAIAQELGSTTGVLTHYFRDKNDLLGFVLKAIIAKLELDRIDPSSVEASLEDVRNLLGRYLPGAADNELWWRVWLAFTVAALSDSKQAEQHRSLYAQMRSMWTALLTAMQARGEVAAELDPALEADVILCIVDGVGIQALISPELYSHDYQMAIVEAALARLAPR</sequence>
<name>A0A918VHY2_9SPHN</name>
<keyword evidence="1" id="KW-0678">Repressor</keyword>
<keyword evidence="3 5" id="KW-0238">DNA-binding</keyword>
<reference evidence="7" key="1">
    <citation type="journal article" date="2014" name="Int. J. Syst. Evol. Microbiol.">
        <title>Complete genome sequence of Corynebacterium casei LMG S-19264T (=DSM 44701T), isolated from a smear-ripened cheese.</title>
        <authorList>
            <consortium name="US DOE Joint Genome Institute (JGI-PGF)"/>
            <person name="Walter F."/>
            <person name="Albersmeier A."/>
            <person name="Kalinowski J."/>
            <person name="Ruckert C."/>
        </authorList>
    </citation>
    <scope>NUCLEOTIDE SEQUENCE</scope>
    <source>
        <strain evidence="7">KCTC 32422</strain>
    </source>
</reference>
<dbReference type="InterPro" id="IPR009057">
    <property type="entry name" value="Homeodomain-like_sf"/>
</dbReference>
<accession>A0A918VHY2</accession>
<evidence type="ECO:0000256" key="3">
    <source>
        <dbReference type="ARBA" id="ARBA00023125"/>
    </source>
</evidence>
<dbReference type="Pfam" id="PF13977">
    <property type="entry name" value="TetR_C_6"/>
    <property type="match status" value="1"/>
</dbReference>
<dbReference type="PANTHER" id="PTHR30055:SF234">
    <property type="entry name" value="HTH-TYPE TRANSCRIPTIONAL REGULATOR BETI"/>
    <property type="match status" value="1"/>
</dbReference>
<dbReference type="AlphaFoldDB" id="A0A918VHY2"/>
<evidence type="ECO:0000256" key="5">
    <source>
        <dbReference type="PROSITE-ProRule" id="PRU00335"/>
    </source>
</evidence>
<dbReference type="InterPro" id="IPR039538">
    <property type="entry name" value="BetI_C"/>
</dbReference>
<keyword evidence="8" id="KW-1185">Reference proteome</keyword>
<organism evidence="7 8">
    <name type="scientific">Novosphingobium arvoryzae</name>
    <dbReference type="NCBI Taxonomy" id="1256514"/>
    <lineage>
        <taxon>Bacteria</taxon>
        <taxon>Pseudomonadati</taxon>
        <taxon>Pseudomonadota</taxon>
        <taxon>Alphaproteobacteria</taxon>
        <taxon>Sphingomonadales</taxon>
        <taxon>Sphingomonadaceae</taxon>
        <taxon>Novosphingobium</taxon>
    </lineage>
</organism>
<reference evidence="7" key="2">
    <citation type="submission" date="2020-09" db="EMBL/GenBank/DDBJ databases">
        <authorList>
            <person name="Sun Q."/>
            <person name="Kim S."/>
        </authorList>
    </citation>
    <scope>NUCLEOTIDE SEQUENCE</scope>
    <source>
        <strain evidence="7">KCTC 32422</strain>
    </source>
</reference>
<dbReference type="PROSITE" id="PS50977">
    <property type="entry name" value="HTH_TETR_2"/>
    <property type="match status" value="1"/>
</dbReference>
<dbReference type="GO" id="GO:0003700">
    <property type="term" value="F:DNA-binding transcription factor activity"/>
    <property type="evidence" value="ECO:0007669"/>
    <property type="project" value="TreeGrafter"/>
</dbReference>
<dbReference type="SUPFAM" id="SSF46689">
    <property type="entry name" value="Homeodomain-like"/>
    <property type="match status" value="1"/>
</dbReference>
<dbReference type="PANTHER" id="PTHR30055">
    <property type="entry name" value="HTH-TYPE TRANSCRIPTIONAL REGULATOR RUTR"/>
    <property type="match status" value="1"/>
</dbReference>
<evidence type="ECO:0000256" key="1">
    <source>
        <dbReference type="ARBA" id="ARBA00022491"/>
    </source>
</evidence>
<protein>
    <submittedName>
        <fullName evidence="7">TetR family transcriptional regulator</fullName>
    </submittedName>
</protein>
<proteinExistence type="predicted"/>
<feature type="domain" description="HTH tetR-type" evidence="6">
    <location>
        <begin position="11"/>
        <end position="71"/>
    </location>
</feature>
<evidence type="ECO:0000256" key="4">
    <source>
        <dbReference type="ARBA" id="ARBA00023163"/>
    </source>
</evidence>
<comment type="caution">
    <text evidence="7">The sequence shown here is derived from an EMBL/GenBank/DDBJ whole genome shotgun (WGS) entry which is preliminary data.</text>
</comment>
<feature type="DNA-binding region" description="H-T-H motif" evidence="5">
    <location>
        <begin position="34"/>
        <end position="53"/>
    </location>
</feature>
<dbReference type="InterPro" id="IPR050109">
    <property type="entry name" value="HTH-type_TetR-like_transc_reg"/>
</dbReference>
<dbReference type="RefSeq" id="WP_189540608.1">
    <property type="nucleotide sequence ID" value="NZ_BMZD01000003.1"/>
</dbReference>
<dbReference type="Gene3D" id="1.10.357.10">
    <property type="entry name" value="Tetracycline Repressor, domain 2"/>
    <property type="match status" value="1"/>
</dbReference>
<dbReference type="GO" id="GO:0000976">
    <property type="term" value="F:transcription cis-regulatory region binding"/>
    <property type="evidence" value="ECO:0007669"/>
    <property type="project" value="TreeGrafter"/>
</dbReference>
<gene>
    <name evidence="7" type="ORF">GCM10011617_17790</name>
</gene>
<evidence type="ECO:0000256" key="2">
    <source>
        <dbReference type="ARBA" id="ARBA00023015"/>
    </source>
</evidence>
<keyword evidence="2" id="KW-0805">Transcription regulation</keyword>
<dbReference type="EMBL" id="BMZD01000003">
    <property type="protein sequence ID" value="GGZ97551.1"/>
    <property type="molecule type" value="Genomic_DNA"/>
</dbReference>
<dbReference type="SUPFAM" id="SSF48498">
    <property type="entry name" value="Tetracyclin repressor-like, C-terminal domain"/>
    <property type="match status" value="1"/>
</dbReference>
<evidence type="ECO:0000313" key="8">
    <source>
        <dbReference type="Proteomes" id="UP000634139"/>
    </source>
</evidence>
<dbReference type="InterPro" id="IPR036271">
    <property type="entry name" value="Tet_transcr_reg_TetR-rel_C_sf"/>
</dbReference>
<keyword evidence="4" id="KW-0804">Transcription</keyword>
<dbReference type="PROSITE" id="PS01081">
    <property type="entry name" value="HTH_TETR_1"/>
    <property type="match status" value="1"/>
</dbReference>
<evidence type="ECO:0000259" key="6">
    <source>
        <dbReference type="PROSITE" id="PS50977"/>
    </source>
</evidence>
<dbReference type="InterPro" id="IPR001647">
    <property type="entry name" value="HTH_TetR"/>
</dbReference>
<dbReference type="Proteomes" id="UP000634139">
    <property type="component" value="Unassembled WGS sequence"/>
</dbReference>
<evidence type="ECO:0000313" key="7">
    <source>
        <dbReference type="EMBL" id="GGZ97551.1"/>
    </source>
</evidence>
<dbReference type="InterPro" id="IPR023772">
    <property type="entry name" value="DNA-bd_HTH_TetR-type_CS"/>
</dbReference>
<dbReference type="Pfam" id="PF00440">
    <property type="entry name" value="TetR_N"/>
    <property type="match status" value="1"/>
</dbReference>